<dbReference type="InterPro" id="IPR020846">
    <property type="entry name" value="MFS_dom"/>
</dbReference>
<keyword evidence="3 7" id="KW-0813">Transport</keyword>
<name>A0A167DWW7_9ASCO</name>
<evidence type="ECO:0000256" key="3">
    <source>
        <dbReference type="ARBA" id="ARBA00022448"/>
    </source>
</evidence>
<organism evidence="10 11">
    <name type="scientific">Sugiyamaella lignohabitans</name>
    <dbReference type="NCBI Taxonomy" id="796027"/>
    <lineage>
        <taxon>Eukaryota</taxon>
        <taxon>Fungi</taxon>
        <taxon>Dikarya</taxon>
        <taxon>Ascomycota</taxon>
        <taxon>Saccharomycotina</taxon>
        <taxon>Dipodascomycetes</taxon>
        <taxon>Dipodascales</taxon>
        <taxon>Trichomonascaceae</taxon>
        <taxon>Sugiyamaella</taxon>
    </lineage>
</organism>
<dbReference type="RefSeq" id="XP_018735868.1">
    <property type="nucleotide sequence ID" value="XM_018878579.1"/>
</dbReference>
<dbReference type="GO" id="GO:0005351">
    <property type="term" value="F:carbohydrate:proton symporter activity"/>
    <property type="evidence" value="ECO:0007669"/>
    <property type="project" value="TreeGrafter"/>
</dbReference>
<feature type="transmembrane region" description="Helical" evidence="8">
    <location>
        <begin position="377"/>
        <end position="399"/>
    </location>
</feature>
<feature type="transmembrane region" description="Helical" evidence="8">
    <location>
        <begin position="158"/>
        <end position="176"/>
    </location>
</feature>
<dbReference type="OrthoDB" id="6133115at2759"/>
<dbReference type="PANTHER" id="PTHR48022">
    <property type="entry name" value="PLASTIDIC GLUCOSE TRANSPORTER 4"/>
    <property type="match status" value="1"/>
</dbReference>
<dbReference type="Proteomes" id="UP000189580">
    <property type="component" value="Chromosome a"/>
</dbReference>
<dbReference type="Gene3D" id="1.20.1250.20">
    <property type="entry name" value="MFS general substrate transporter like domains"/>
    <property type="match status" value="1"/>
</dbReference>
<dbReference type="AlphaFoldDB" id="A0A167DWW7"/>
<dbReference type="PROSITE" id="PS00217">
    <property type="entry name" value="SUGAR_TRANSPORT_2"/>
    <property type="match status" value="1"/>
</dbReference>
<dbReference type="PRINTS" id="PR00171">
    <property type="entry name" value="SUGRTRNSPORT"/>
</dbReference>
<dbReference type="FunFam" id="1.20.1250.20:FF:000134">
    <property type="entry name" value="MFS sugar transporter protein"/>
    <property type="match status" value="1"/>
</dbReference>
<feature type="transmembrane region" description="Helical" evidence="8">
    <location>
        <begin position="188"/>
        <end position="213"/>
    </location>
</feature>
<dbReference type="PANTHER" id="PTHR48022:SF79">
    <property type="entry name" value="LACTOSE PERMEASE, PUTATIVE (AFU_ORTHOLOGUE AFUA_6G01860)-RELATED"/>
    <property type="match status" value="1"/>
</dbReference>
<dbReference type="SUPFAM" id="SSF103473">
    <property type="entry name" value="MFS general substrate transporter"/>
    <property type="match status" value="1"/>
</dbReference>
<dbReference type="InterPro" id="IPR003663">
    <property type="entry name" value="Sugar/inositol_transpt"/>
</dbReference>
<feature type="transmembrane region" description="Helical" evidence="8">
    <location>
        <begin position="405"/>
        <end position="424"/>
    </location>
</feature>
<evidence type="ECO:0000256" key="2">
    <source>
        <dbReference type="ARBA" id="ARBA00010992"/>
    </source>
</evidence>
<dbReference type="GeneID" id="30033510"/>
<dbReference type="InterPro" id="IPR005828">
    <property type="entry name" value="MFS_sugar_transport-like"/>
</dbReference>
<feature type="transmembrane region" description="Helical" evidence="8">
    <location>
        <begin position="128"/>
        <end position="146"/>
    </location>
</feature>
<dbReference type="EMBL" id="CP014501">
    <property type="protein sequence ID" value="ANB13391.1"/>
    <property type="molecule type" value="Genomic_DNA"/>
</dbReference>
<keyword evidence="11" id="KW-1185">Reference proteome</keyword>
<dbReference type="InterPro" id="IPR036259">
    <property type="entry name" value="MFS_trans_sf"/>
</dbReference>
<evidence type="ECO:0000256" key="4">
    <source>
        <dbReference type="ARBA" id="ARBA00022692"/>
    </source>
</evidence>
<feature type="domain" description="Major facilitator superfamily (MFS) profile" evidence="9">
    <location>
        <begin position="60"/>
        <end position="497"/>
    </location>
</feature>
<evidence type="ECO:0000256" key="7">
    <source>
        <dbReference type="RuleBase" id="RU003346"/>
    </source>
</evidence>
<accession>A0A167DWW7</accession>
<dbReference type="KEGG" id="slb:AWJ20_1681"/>
<dbReference type="NCBIfam" id="TIGR00879">
    <property type="entry name" value="SP"/>
    <property type="match status" value="1"/>
</dbReference>
<dbReference type="InterPro" id="IPR005829">
    <property type="entry name" value="Sugar_transporter_CS"/>
</dbReference>
<proteinExistence type="inferred from homology"/>
<keyword evidence="4 8" id="KW-0812">Transmembrane</keyword>
<keyword evidence="6 8" id="KW-0472">Membrane</keyword>
<reference evidence="10 11" key="1">
    <citation type="submission" date="2016-02" db="EMBL/GenBank/DDBJ databases">
        <title>Complete genome sequence and transcriptome regulation of the pentose utilising yeast Sugiyamaella lignohabitans.</title>
        <authorList>
            <person name="Bellasio M."/>
            <person name="Peymann A."/>
            <person name="Valli M."/>
            <person name="Sipitzky M."/>
            <person name="Graf A."/>
            <person name="Sauer M."/>
            <person name="Marx H."/>
            <person name="Mattanovich D."/>
        </authorList>
    </citation>
    <scope>NUCLEOTIDE SEQUENCE [LARGE SCALE GENOMIC DNA]</scope>
    <source>
        <strain evidence="10 11">CBS 10342</strain>
    </source>
</reference>
<feature type="transmembrane region" description="Helical" evidence="8">
    <location>
        <begin position="474"/>
        <end position="493"/>
    </location>
</feature>
<evidence type="ECO:0000256" key="5">
    <source>
        <dbReference type="ARBA" id="ARBA00022989"/>
    </source>
</evidence>
<evidence type="ECO:0000256" key="6">
    <source>
        <dbReference type="ARBA" id="ARBA00023136"/>
    </source>
</evidence>
<keyword evidence="5 8" id="KW-1133">Transmembrane helix</keyword>
<dbReference type="GO" id="GO:0016020">
    <property type="term" value="C:membrane"/>
    <property type="evidence" value="ECO:0007669"/>
    <property type="project" value="UniProtKB-SubCell"/>
</dbReference>
<sequence length="535" mass="59562">MVDTKVTSTHDVEYVDDVSIDENIKGNVQEAQVFSAAMEEALRKDKPQPWSKGMIKLYLILAVGYLCSATNGFDANTFGGVLAMPNFNDFFNSHGGSTQGLIASIYVIGNMIGSLPPGPMADAWGRKVPIAVGSFVAVIGIILQAAAQNTSMLIGGRFLLGFGVGFVQSTGPAYCIELAHPAYRGILVGLYQSCFFVGTILTTWLEFGLYYIGDSPVTWRFPLAFQCVPSVIILCFIYWCPDTPRWYMSKGQDEKALEILAKYHADGNRESPIVTFQMAEIRAAIDAEDTGKRWFDIRDFLFTKSGRYRLFLLWAVAWFSQLDLPPTSYYFPIMVKTAGITNVRIQLLLNAIQTPIMFVCAITGSRFAVDSMGRRKLFILASTGMTLSLIVITACSALQEGRPAVGGTGIAFLYVFLVTFSFGWTPLQALYSSEILSTEWRTRGLAIYNLLTNCAGFINTYVPPVAIQNVGYRFYIFYIVWDVVGIITIYFTFVETRGRTLEEIEEIFKDPHPVRFSKQKQTVLINESGDVYMAE</sequence>
<feature type="transmembrane region" description="Helical" evidence="8">
    <location>
        <begin position="343"/>
        <end position="365"/>
    </location>
</feature>
<evidence type="ECO:0000256" key="1">
    <source>
        <dbReference type="ARBA" id="ARBA00004141"/>
    </source>
</evidence>
<feature type="transmembrane region" description="Helical" evidence="8">
    <location>
        <begin position="310"/>
        <end position="331"/>
    </location>
</feature>
<evidence type="ECO:0000256" key="8">
    <source>
        <dbReference type="SAM" id="Phobius"/>
    </source>
</evidence>
<feature type="transmembrane region" description="Helical" evidence="8">
    <location>
        <begin position="445"/>
        <end position="462"/>
    </location>
</feature>
<feature type="transmembrane region" description="Helical" evidence="8">
    <location>
        <begin position="93"/>
        <end position="116"/>
    </location>
</feature>
<dbReference type="InterPro" id="IPR050360">
    <property type="entry name" value="MFS_Sugar_Transporters"/>
</dbReference>
<evidence type="ECO:0000259" key="9">
    <source>
        <dbReference type="PROSITE" id="PS50850"/>
    </source>
</evidence>
<feature type="transmembrane region" description="Helical" evidence="8">
    <location>
        <begin position="219"/>
        <end position="240"/>
    </location>
</feature>
<feature type="transmembrane region" description="Helical" evidence="8">
    <location>
        <begin position="53"/>
        <end position="73"/>
    </location>
</feature>
<dbReference type="PROSITE" id="PS50850">
    <property type="entry name" value="MFS"/>
    <property type="match status" value="1"/>
</dbReference>
<comment type="similarity">
    <text evidence="2 7">Belongs to the major facilitator superfamily. Sugar transporter (TC 2.A.1.1) family.</text>
</comment>
<protein>
    <submittedName>
        <fullName evidence="10">Glucose-inactivated glycerol proton symporter STL1</fullName>
    </submittedName>
</protein>
<evidence type="ECO:0000313" key="10">
    <source>
        <dbReference type="EMBL" id="ANB13391.1"/>
    </source>
</evidence>
<gene>
    <name evidence="10" type="primary">STL1</name>
    <name evidence="10" type="ORF">AWJ20_1681</name>
</gene>
<dbReference type="Pfam" id="PF00083">
    <property type="entry name" value="Sugar_tr"/>
    <property type="match status" value="1"/>
</dbReference>
<evidence type="ECO:0000313" key="11">
    <source>
        <dbReference type="Proteomes" id="UP000189580"/>
    </source>
</evidence>
<comment type="subcellular location">
    <subcellularLocation>
        <location evidence="1">Membrane</location>
        <topology evidence="1">Multi-pass membrane protein</topology>
    </subcellularLocation>
</comment>